<sequence>MDVPLEQLAAVSEAIGRGEEAVEEQAWETAREALDAADHELDGLRERWRDLDERGRRTLGTLATPLRARRDALVARIPAPRVVSEGAPVHDPEQDDDPEPDAAPS</sequence>
<dbReference type="EMBL" id="AGUD01000268">
    <property type="protein sequence ID" value="EHN09561.1"/>
    <property type="molecule type" value="Genomic_DNA"/>
</dbReference>
<reference evidence="2 3" key="1">
    <citation type="journal article" date="2013" name="Biodegradation">
        <title>Quantitative proteomic analysis of ibuprofen-degrading Patulibacter sp. strain I11.</title>
        <authorList>
            <person name="Almeida B."/>
            <person name="Kjeldal H."/>
            <person name="Lolas I."/>
            <person name="Knudsen A.D."/>
            <person name="Carvalho G."/>
            <person name="Nielsen K.L."/>
            <person name="Barreto Crespo M.T."/>
            <person name="Stensballe A."/>
            <person name="Nielsen J.L."/>
        </authorList>
    </citation>
    <scope>NUCLEOTIDE SEQUENCE [LARGE SCALE GENOMIC DNA]</scope>
    <source>
        <strain evidence="2 3">I11</strain>
    </source>
</reference>
<feature type="compositionally biased region" description="Acidic residues" evidence="1">
    <location>
        <begin position="93"/>
        <end position="105"/>
    </location>
</feature>
<accession>H0E9T7</accession>
<feature type="region of interest" description="Disordered" evidence="1">
    <location>
        <begin position="79"/>
        <end position="105"/>
    </location>
</feature>
<keyword evidence="3" id="KW-1185">Reference proteome</keyword>
<proteinExistence type="predicted"/>
<evidence type="ECO:0000313" key="3">
    <source>
        <dbReference type="Proteomes" id="UP000005143"/>
    </source>
</evidence>
<gene>
    <name evidence="2" type="ORF">PAI11_36090</name>
</gene>
<dbReference type="OrthoDB" id="9967470at2"/>
<comment type="caution">
    <text evidence="2">The sequence shown here is derived from an EMBL/GenBank/DDBJ whole genome shotgun (WGS) entry which is preliminary data.</text>
</comment>
<dbReference type="RefSeq" id="WP_007577867.1">
    <property type="nucleotide sequence ID" value="NZ_AGUD01000268.1"/>
</dbReference>
<evidence type="ECO:0000313" key="2">
    <source>
        <dbReference type="EMBL" id="EHN09561.1"/>
    </source>
</evidence>
<evidence type="ECO:0000256" key="1">
    <source>
        <dbReference type="SAM" id="MobiDB-lite"/>
    </source>
</evidence>
<name>H0E9T7_9ACTN</name>
<dbReference type="AlphaFoldDB" id="H0E9T7"/>
<protein>
    <submittedName>
        <fullName evidence="2">Uncharacterized protein</fullName>
    </submittedName>
</protein>
<organism evidence="2 3">
    <name type="scientific">Patulibacter medicamentivorans</name>
    <dbReference type="NCBI Taxonomy" id="1097667"/>
    <lineage>
        <taxon>Bacteria</taxon>
        <taxon>Bacillati</taxon>
        <taxon>Actinomycetota</taxon>
        <taxon>Thermoleophilia</taxon>
        <taxon>Solirubrobacterales</taxon>
        <taxon>Patulibacteraceae</taxon>
        <taxon>Patulibacter</taxon>
    </lineage>
</organism>
<dbReference type="Proteomes" id="UP000005143">
    <property type="component" value="Unassembled WGS sequence"/>
</dbReference>